<feature type="region of interest" description="Disordered" evidence="1">
    <location>
        <begin position="318"/>
        <end position="351"/>
    </location>
</feature>
<feature type="region of interest" description="Disordered" evidence="1">
    <location>
        <begin position="460"/>
        <end position="484"/>
    </location>
</feature>
<gene>
    <name evidence="2" type="ORF">BJ875DRAFT_440402</name>
</gene>
<dbReference type="AlphaFoldDB" id="A0A9P7YKF4"/>
<reference evidence="2" key="1">
    <citation type="journal article" date="2021" name="IMA Fungus">
        <title>Genomic characterization of three marine fungi, including Emericellopsis atlantica sp. nov. with signatures of a generalist lifestyle and marine biomass degradation.</title>
        <authorList>
            <person name="Hagestad O.C."/>
            <person name="Hou L."/>
            <person name="Andersen J.H."/>
            <person name="Hansen E.H."/>
            <person name="Altermark B."/>
            <person name="Li C."/>
            <person name="Kuhnert E."/>
            <person name="Cox R.J."/>
            <person name="Crous P.W."/>
            <person name="Spatafora J.W."/>
            <person name="Lail K."/>
            <person name="Amirebrahimi M."/>
            <person name="Lipzen A."/>
            <person name="Pangilinan J."/>
            <person name="Andreopoulos W."/>
            <person name="Hayes R.D."/>
            <person name="Ng V."/>
            <person name="Grigoriev I.V."/>
            <person name="Jackson S.A."/>
            <person name="Sutton T.D.S."/>
            <person name="Dobson A.D.W."/>
            <person name="Rama T."/>
        </authorList>
    </citation>
    <scope>NUCLEOTIDE SEQUENCE</scope>
    <source>
        <strain evidence="2">TRa018bII</strain>
    </source>
</reference>
<feature type="region of interest" description="Disordered" evidence="1">
    <location>
        <begin position="411"/>
        <end position="434"/>
    </location>
</feature>
<protein>
    <submittedName>
        <fullName evidence="2">Uncharacterized protein</fullName>
    </submittedName>
</protein>
<feature type="region of interest" description="Disordered" evidence="1">
    <location>
        <begin position="1"/>
        <end position="74"/>
    </location>
</feature>
<proteinExistence type="predicted"/>
<organism evidence="2 3">
    <name type="scientific">Amylocarpus encephaloides</name>
    <dbReference type="NCBI Taxonomy" id="45428"/>
    <lineage>
        <taxon>Eukaryota</taxon>
        <taxon>Fungi</taxon>
        <taxon>Dikarya</taxon>
        <taxon>Ascomycota</taxon>
        <taxon>Pezizomycotina</taxon>
        <taxon>Leotiomycetes</taxon>
        <taxon>Helotiales</taxon>
        <taxon>Helotiales incertae sedis</taxon>
        <taxon>Amylocarpus</taxon>
    </lineage>
</organism>
<accession>A0A9P7YKF4</accession>
<feature type="compositionally biased region" description="Polar residues" evidence="1">
    <location>
        <begin position="1"/>
        <end position="38"/>
    </location>
</feature>
<dbReference type="OrthoDB" id="3541821at2759"/>
<comment type="caution">
    <text evidence="2">The sequence shown here is derived from an EMBL/GenBank/DDBJ whole genome shotgun (WGS) entry which is preliminary data.</text>
</comment>
<name>A0A9P7YKF4_9HELO</name>
<evidence type="ECO:0000256" key="1">
    <source>
        <dbReference type="SAM" id="MobiDB-lite"/>
    </source>
</evidence>
<dbReference type="Proteomes" id="UP000824998">
    <property type="component" value="Unassembled WGS sequence"/>
</dbReference>
<dbReference type="EMBL" id="MU251434">
    <property type="protein sequence ID" value="KAG9235344.1"/>
    <property type="molecule type" value="Genomic_DNA"/>
</dbReference>
<feature type="compositionally biased region" description="Low complexity" evidence="1">
    <location>
        <begin position="65"/>
        <end position="74"/>
    </location>
</feature>
<sequence>MASSLKLDTSTDVLERTSGNGSCVANDSARNSYASATDSDGRTARSSYAESRSPRSSYGSIMGTSPRSSRTSYSSLRDSFGRVASFSRTSDSFVPETPSGSQDSPPGSPTNWISKTESESTEKVVKDGPTVLRSLQNVQTVHCVAFGVFDRYYISWEDTNNQFYQGKLLTPSFWITLLISGFSEHNKLPESLCTWLFPGSGETRHIPSLQVSFGSNDDFFASDRFGKTSSRDAAHKVDESKPVSRLAELAREMINQGRPQMETEISNKPVTEGSIDGIEISTTPRSDRRRTFAAMQSAPLKIEDKLVKKDAGEIFANNDPTRYTTTTRRKAHTVSSPGLPPENNGGLGAPPKLERRRTFMGTQSAPMKIEAKLATIAAEEEQRNRISTDGTTNANQRRRRSVWVRGAKLASQKLESKNQGELDSDMEPLEKSGSSIKTEERLAKTVAPVVDIKDMEAKAAPGLEGSRDSIRHIPASLPSKESGPILDTREAIPVAIGDRPLQSRARPTERIHARRRSGFLSGVPIKLPPRSEVSSWRETREALARQATYSEPPRHHTTAICPLPAAKGYVSTGVQTEPERFIPFENAGKTPPTYNYTSCESCLPPQHHVAIGSMQDFFRGEYSLGDALRYV</sequence>
<evidence type="ECO:0000313" key="2">
    <source>
        <dbReference type="EMBL" id="KAG9235344.1"/>
    </source>
</evidence>
<feature type="region of interest" description="Disordered" evidence="1">
    <location>
        <begin position="90"/>
        <end position="120"/>
    </location>
</feature>
<keyword evidence="3" id="KW-1185">Reference proteome</keyword>
<evidence type="ECO:0000313" key="3">
    <source>
        <dbReference type="Proteomes" id="UP000824998"/>
    </source>
</evidence>
<feature type="compositionally biased region" description="Low complexity" evidence="1">
    <location>
        <begin position="44"/>
        <end position="58"/>
    </location>
</feature>